<sequence length="519" mass="58084">MELPPWASSFLAAVFFLTAATTLLLWRPHRPRYRLPPGPRQWPIIGNLHLMGALPHRSIRNLSARYGPLMQLRFGSFPVVVGSSPETARLLLQTHDAALAGRPRTAAGRHTAYDHSDMLWSPYGVHWRHLRRVCLSELFSVARLASYEHIRQDEVRALLRGLHAAATSCPGGGAVVVVREHLFMATLGIISRMVLGRKYVQEDSHSAAGMTPEQFTRTMDEFFFLNGALNVGDFVPWLQLDRLDLQGYVSRMKRVGATLDSFMERVLDEHAERRQLDGEGFAASDMVDVLLELADGDQLERDSVKALTLDLIAGGTNTVAVTLEWAISELVRNPKILALATEELDRVVGHGRLVTERDILDLPYMKAIVKETMRMHPVGPLLAPHEALEDVSIKGYDIPAGTRVLVNVWAIAHDDTLWDVPDEFQPERFLGGSKIDVMGQDFELLPFGAGRRMCPGYNLGLKVVHLCLANLLHNFAWRLPKGMATEELSMDELFGLTTSRKIPLEVYIEPRISTHLYAC</sequence>
<proteinExistence type="inferred from homology"/>
<evidence type="ECO:0000313" key="12">
    <source>
        <dbReference type="Proteomes" id="UP001231189"/>
    </source>
</evidence>
<dbReference type="FunFam" id="1.10.630.10:FF:000038">
    <property type="entry name" value="Cytochrome P450 84A1"/>
    <property type="match status" value="1"/>
</dbReference>
<keyword evidence="9" id="KW-0503">Monooxygenase</keyword>
<comment type="caution">
    <text evidence="11">The sequence shown here is derived from an EMBL/GenBank/DDBJ whole genome shotgun (WGS) entry which is preliminary data.</text>
</comment>
<dbReference type="PANTHER" id="PTHR47944:SF7">
    <property type="entry name" value="OS09G0264400 PROTEIN"/>
    <property type="match status" value="1"/>
</dbReference>
<dbReference type="CDD" id="cd20618">
    <property type="entry name" value="CYP71_clan"/>
    <property type="match status" value="1"/>
</dbReference>
<evidence type="ECO:0000256" key="1">
    <source>
        <dbReference type="ARBA" id="ARBA00010617"/>
    </source>
</evidence>
<evidence type="ECO:0000256" key="5">
    <source>
        <dbReference type="ARBA" id="ARBA00022989"/>
    </source>
</evidence>
<comment type="similarity">
    <text evidence="1 9">Belongs to the cytochrome P450 family.</text>
</comment>
<dbReference type="InterPro" id="IPR036396">
    <property type="entry name" value="Cyt_P450_sf"/>
</dbReference>
<dbReference type="GO" id="GO:0020037">
    <property type="term" value="F:heme binding"/>
    <property type="evidence" value="ECO:0007669"/>
    <property type="project" value="InterPro"/>
</dbReference>
<keyword evidence="5 10" id="KW-1133">Transmembrane helix</keyword>
<dbReference type="GO" id="GO:0016705">
    <property type="term" value="F:oxidoreductase activity, acting on paired donors, with incorporation or reduction of molecular oxygen"/>
    <property type="evidence" value="ECO:0007669"/>
    <property type="project" value="InterPro"/>
</dbReference>
<dbReference type="PROSITE" id="PS00086">
    <property type="entry name" value="CYTOCHROME_P450"/>
    <property type="match status" value="1"/>
</dbReference>
<evidence type="ECO:0000256" key="3">
    <source>
        <dbReference type="ARBA" id="ARBA00022692"/>
    </source>
</evidence>
<dbReference type="InterPro" id="IPR002401">
    <property type="entry name" value="Cyt_P450_E_grp-I"/>
</dbReference>
<evidence type="ECO:0000256" key="9">
    <source>
        <dbReference type="RuleBase" id="RU000461"/>
    </source>
</evidence>
<dbReference type="PRINTS" id="PR00463">
    <property type="entry name" value="EP450I"/>
</dbReference>
<keyword evidence="4 8" id="KW-0479">Metal-binding</keyword>
<comment type="cofactor">
    <cofactor evidence="8">
        <name>heme</name>
        <dbReference type="ChEBI" id="CHEBI:30413"/>
    </cofactor>
</comment>
<dbReference type="GO" id="GO:0004497">
    <property type="term" value="F:monooxygenase activity"/>
    <property type="evidence" value="ECO:0007669"/>
    <property type="project" value="UniProtKB-KW"/>
</dbReference>
<evidence type="ECO:0000256" key="7">
    <source>
        <dbReference type="ARBA" id="ARBA00023004"/>
    </source>
</evidence>
<dbReference type="AlphaFoldDB" id="A0AAD8QJI2"/>
<protein>
    <submittedName>
        <fullName evidence="11">Uncharacterized protein</fullName>
    </submittedName>
</protein>
<dbReference type="InterPro" id="IPR001128">
    <property type="entry name" value="Cyt_P450"/>
</dbReference>
<dbReference type="GO" id="GO:0005506">
    <property type="term" value="F:iron ion binding"/>
    <property type="evidence" value="ECO:0007669"/>
    <property type="project" value="InterPro"/>
</dbReference>
<accession>A0AAD8QJI2</accession>
<dbReference type="PRINTS" id="PR00385">
    <property type="entry name" value="P450"/>
</dbReference>
<keyword evidence="3 10" id="KW-0812">Transmembrane</keyword>
<name>A0AAD8QJI2_LOLMU</name>
<reference evidence="11" key="1">
    <citation type="submission" date="2023-07" db="EMBL/GenBank/DDBJ databases">
        <title>A chromosome-level genome assembly of Lolium multiflorum.</title>
        <authorList>
            <person name="Chen Y."/>
            <person name="Copetti D."/>
            <person name="Kolliker R."/>
            <person name="Studer B."/>
        </authorList>
    </citation>
    <scope>NUCLEOTIDE SEQUENCE</scope>
    <source>
        <strain evidence="11">02402/16</strain>
        <tissue evidence="11">Leaf</tissue>
    </source>
</reference>
<evidence type="ECO:0000256" key="2">
    <source>
        <dbReference type="ARBA" id="ARBA00022617"/>
    </source>
</evidence>
<organism evidence="11 12">
    <name type="scientific">Lolium multiflorum</name>
    <name type="common">Italian ryegrass</name>
    <name type="synonym">Lolium perenne subsp. multiflorum</name>
    <dbReference type="NCBI Taxonomy" id="4521"/>
    <lineage>
        <taxon>Eukaryota</taxon>
        <taxon>Viridiplantae</taxon>
        <taxon>Streptophyta</taxon>
        <taxon>Embryophyta</taxon>
        <taxon>Tracheophyta</taxon>
        <taxon>Spermatophyta</taxon>
        <taxon>Magnoliopsida</taxon>
        <taxon>Liliopsida</taxon>
        <taxon>Poales</taxon>
        <taxon>Poaceae</taxon>
        <taxon>BOP clade</taxon>
        <taxon>Pooideae</taxon>
        <taxon>Poodae</taxon>
        <taxon>Poeae</taxon>
        <taxon>Poeae Chloroplast Group 2 (Poeae type)</taxon>
        <taxon>Loliodinae</taxon>
        <taxon>Loliinae</taxon>
        <taxon>Lolium</taxon>
    </lineage>
</organism>
<evidence type="ECO:0000313" key="11">
    <source>
        <dbReference type="EMBL" id="KAK1602308.1"/>
    </source>
</evidence>
<dbReference type="InterPro" id="IPR017972">
    <property type="entry name" value="Cyt_P450_CS"/>
</dbReference>
<keyword evidence="2 8" id="KW-0349">Heme</keyword>
<keyword evidence="7 8" id="KW-0408">Iron</keyword>
<evidence type="ECO:0000256" key="6">
    <source>
        <dbReference type="ARBA" id="ARBA00023002"/>
    </source>
</evidence>
<evidence type="ECO:0000256" key="4">
    <source>
        <dbReference type="ARBA" id="ARBA00022723"/>
    </source>
</evidence>
<feature type="transmembrane region" description="Helical" evidence="10">
    <location>
        <begin position="6"/>
        <end position="26"/>
    </location>
</feature>
<dbReference type="Pfam" id="PF00067">
    <property type="entry name" value="p450"/>
    <property type="match status" value="1"/>
</dbReference>
<evidence type="ECO:0000256" key="10">
    <source>
        <dbReference type="SAM" id="Phobius"/>
    </source>
</evidence>
<dbReference type="EMBL" id="JAUUTY010000282">
    <property type="protein sequence ID" value="KAK1602308.1"/>
    <property type="molecule type" value="Genomic_DNA"/>
</dbReference>
<evidence type="ECO:0000256" key="8">
    <source>
        <dbReference type="PIRSR" id="PIRSR602401-1"/>
    </source>
</evidence>
<keyword evidence="6 9" id="KW-0560">Oxidoreductase</keyword>
<dbReference type="PANTHER" id="PTHR47944">
    <property type="entry name" value="CYTOCHROME P450 98A9"/>
    <property type="match status" value="1"/>
</dbReference>
<dbReference type="SUPFAM" id="SSF48264">
    <property type="entry name" value="Cytochrome P450"/>
    <property type="match status" value="1"/>
</dbReference>
<dbReference type="Proteomes" id="UP001231189">
    <property type="component" value="Unassembled WGS sequence"/>
</dbReference>
<keyword evidence="12" id="KW-1185">Reference proteome</keyword>
<gene>
    <name evidence="11" type="ORF">QYE76_017884</name>
</gene>
<feature type="binding site" description="axial binding residue" evidence="8">
    <location>
        <position position="454"/>
    </location>
    <ligand>
        <name>heme</name>
        <dbReference type="ChEBI" id="CHEBI:30413"/>
    </ligand>
    <ligandPart>
        <name>Fe</name>
        <dbReference type="ChEBI" id="CHEBI:18248"/>
    </ligandPart>
</feature>
<keyword evidence="10" id="KW-0472">Membrane</keyword>
<dbReference type="Gene3D" id="1.10.630.10">
    <property type="entry name" value="Cytochrome P450"/>
    <property type="match status" value="1"/>
</dbReference>